<comment type="similarity">
    <text evidence="1">Belongs to the LysR transcriptional regulatory family.</text>
</comment>
<dbReference type="CDD" id="cd08438">
    <property type="entry name" value="PBP2_CidR"/>
    <property type="match status" value="1"/>
</dbReference>
<dbReference type="PANTHER" id="PTHR30419">
    <property type="entry name" value="HTH-TYPE TRANSCRIPTIONAL REGULATOR YBHD"/>
    <property type="match status" value="1"/>
</dbReference>
<dbReference type="STRING" id="545501.BN997_00188"/>
<dbReference type="PANTHER" id="PTHR30419:SF8">
    <property type="entry name" value="NITROGEN ASSIMILATION TRANSCRIPTIONAL ACTIVATOR-RELATED"/>
    <property type="match status" value="1"/>
</dbReference>
<dbReference type="RefSeq" id="WP_042528823.1">
    <property type="nucleotide sequence ID" value="NZ_CDGG01000001.1"/>
</dbReference>
<dbReference type="FunFam" id="1.10.10.10:FF:000001">
    <property type="entry name" value="LysR family transcriptional regulator"/>
    <property type="match status" value="1"/>
</dbReference>
<dbReference type="InterPro" id="IPR005119">
    <property type="entry name" value="LysR_subst-bd"/>
</dbReference>
<dbReference type="Gene3D" id="3.40.190.290">
    <property type="match status" value="1"/>
</dbReference>
<evidence type="ECO:0000256" key="4">
    <source>
        <dbReference type="ARBA" id="ARBA00023163"/>
    </source>
</evidence>
<dbReference type="OrthoDB" id="9803735at2"/>
<evidence type="ECO:0000256" key="3">
    <source>
        <dbReference type="ARBA" id="ARBA00023125"/>
    </source>
</evidence>
<dbReference type="InterPro" id="IPR050950">
    <property type="entry name" value="HTH-type_LysR_regulators"/>
</dbReference>
<reference evidence="6 7" key="1">
    <citation type="submission" date="2014-11" db="EMBL/GenBank/DDBJ databases">
        <authorList>
            <person name="Urmite Genomes Urmite Genomes"/>
        </authorList>
    </citation>
    <scope>NUCLEOTIDE SEQUENCE [LARGE SCALE GENOMIC DNA]</scope>
    <source>
        <strain evidence="6 7">Oc5</strain>
    </source>
</reference>
<dbReference type="AlphaFoldDB" id="A0A0A1M526"/>
<evidence type="ECO:0000256" key="2">
    <source>
        <dbReference type="ARBA" id="ARBA00023015"/>
    </source>
</evidence>
<dbReference type="EMBL" id="CDGG01000001">
    <property type="protein sequence ID" value="CEI80385.1"/>
    <property type="molecule type" value="Genomic_DNA"/>
</dbReference>
<dbReference type="PRINTS" id="PR00039">
    <property type="entry name" value="HTHLYSR"/>
</dbReference>
<name>A0A0A1M526_9BACI</name>
<keyword evidence="4" id="KW-0804">Transcription</keyword>
<dbReference type="SUPFAM" id="SSF46785">
    <property type="entry name" value="Winged helix' DNA-binding domain"/>
    <property type="match status" value="1"/>
</dbReference>
<keyword evidence="2" id="KW-0805">Transcription regulation</keyword>
<protein>
    <submittedName>
        <fullName evidence="6">HTH-type transcriptional regulator CynR</fullName>
    </submittedName>
</protein>
<dbReference type="GO" id="GO:0003677">
    <property type="term" value="F:DNA binding"/>
    <property type="evidence" value="ECO:0007669"/>
    <property type="project" value="UniProtKB-KW"/>
</dbReference>
<keyword evidence="3" id="KW-0238">DNA-binding</keyword>
<dbReference type="PROSITE" id="PS50931">
    <property type="entry name" value="HTH_LYSR"/>
    <property type="match status" value="1"/>
</dbReference>
<accession>A0A0A1M526</accession>
<organism evidence="6 7">
    <name type="scientific">Oceanobacillus oncorhynchi</name>
    <dbReference type="NCBI Taxonomy" id="545501"/>
    <lineage>
        <taxon>Bacteria</taxon>
        <taxon>Bacillati</taxon>
        <taxon>Bacillota</taxon>
        <taxon>Bacilli</taxon>
        <taxon>Bacillales</taxon>
        <taxon>Bacillaceae</taxon>
        <taxon>Oceanobacillus</taxon>
    </lineage>
</organism>
<dbReference type="Gene3D" id="1.10.10.10">
    <property type="entry name" value="Winged helix-like DNA-binding domain superfamily/Winged helix DNA-binding domain"/>
    <property type="match status" value="1"/>
</dbReference>
<proteinExistence type="inferred from homology"/>
<keyword evidence="7" id="KW-1185">Reference proteome</keyword>
<feature type="domain" description="HTH lysR-type" evidence="5">
    <location>
        <begin position="1"/>
        <end position="58"/>
    </location>
</feature>
<dbReference type="Proteomes" id="UP000040453">
    <property type="component" value="Unassembled WGS sequence"/>
</dbReference>
<dbReference type="InterPro" id="IPR000847">
    <property type="entry name" value="LysR_HTH_N"/>
</dbReference>
<dbReference type="Pfam" id="PF00126">
    <property type="entry name" value="HTH_1"/>
    <property type="match status" value="1"/>
</dbReference>
<gene>
    <name evidence="6" type="primary">cynR_2</name>
    <name evidence="6" type="ORF">BN997_00188</name>
</gene>
<evidence type="ECO:0000313" key="6">
    <source>
        <dbReference type="EMBL" id="CEI80385.1"/>
    </source>
</evidence>
<dbReference type="GO" id="GO:0003700">
    <property type="term" value="F:DNA-binding transcription factor activity"/>
    <property type="evidence" value="ECO:0007669"/>
    <property type="project" value="InterPro"/>
</dbReference>
<evidence type="ECO:0000259" key="5">
    <source>
        <dbReference type="PROSITE" id="PS50931"/>
    </source>
</evidence>
<dbReference type="Pfam" id="PF03466">
    <property type="entry name" value="LysR_substrate"/>
    <property type="match status" value="1"/>
</dbReference>
<dbReference type="InterPro" id="IPR036388">
    <property type="entry name" value="WH-like_DNA-bd_sf"/>
</dbReference>
<dbReference type="InterPro" id="IPR036390">
    <property type="entry name" value="WH_DNA-bd_sf"/>
</dbReference>
<dbReference type="GO" id="GO:0005829">
    <property type="term" value="C:cytosol"/>
    <property type="evidence" value="ECO:0007669"/>
    <property type="project" value="TreeGrafter"/>
</dbReference>
<sequence length="293" mass="33462">MELKQLLYFKEIANQKSITKAAEQIHISQPALSKSIKSLEEELGTPLIIRTNKTMDLTDAGKTVLEYTQKITSLVDEMKLTVSDLTNLSVGELNIGLPPFIGSLFFPEVMKNFHRSYPNIKLDITEYGGARVVKSVEEGEFELGVAVLPLDERIFNVYPIVKEKMKLIVQKDHPLASYSKVNVKDLRDEEFIFYHEDFALNQIIRNHFFTIAGFEPKILFKSMQWDLMSELVAADLGVTILPESICNRLFTKDIQIIDLEPTIMWKLAVITRKGKYISNAGRKFIDFILTDPL</sequence>
<dbReference type="SUPFAM" id="SSF53850">
    <property type="entry name" value="Periplasmic binding protein-like II"/>
    <property type="match status" value="1"/>
</dbReference>
<evidence type="ECO:0000313" key="7">
    <source>
        <dbReference type="Proteomes" id="UP000040453"/>
    </source>
</evidence>
<evidence type="ECO:0000256" key="1">
    <source>
        <dbReference type="ARBA" id="ARBA00009437"/>
    </source>
</evidence>